<evidence type="ECO:0000313" key="5">
    <source>
        <dbReference type="Proteomes" id="UP000290580"/>
    </source>
</evidence>
<protein>
    <submittedName>
        <fullName evidence="3">Type VI secretion system baseplate subunit TssE</fullName>
    </submittedName>
    <submittedName>
        <fullName evidence="2">Type VI secretion system, baseplate protein</fullName>
    </submittedName>
</protein>
<dbReference type="GeneID" id="61750556"/>
<dbReference type="AlphaFoldDB" id="A0AAD0SL66"/>
<dbReference type="EMBL" id="NXIC01000010">
    <property type="protein sequence ID" value="RXI24686.1"/>
    <property type="molecule type" value="Genomic_DNA"/>
</dbReference>
<keyword evidence="5" id="KW-1185">Reference proteome</keyword>
<feature type="domain" description="IraD/Gp25-like" evidence="1">
    <location>
        <begin position="26"/>
        <end position="111"/>
    </location>
</feature>
<reference evidence="3 5" key="1">
    <citation type="submission" date="2017-09" db="EMBL/GenBank/DDBJ databases">
        <title>Genomics of the genus Arcobacter.</title>
        <authorList>
            <person name="Perez-Cataluna A."/>
            <person name="Figueras M.J."/>
            <person name="Salas-Masso N."/>
        </authorList>
    </citation>
    <scope>NUCLEOTIDE SEQUENCE [LARGE SCALE GENOMIC DNA]</scope>
    <source>
        <strain evidence="3 5">LMG 6621</strain>
    </source>
</reference>
<gene>
    <name evidence="2" type="primary">tssE</name>
    <name evidence="2" type="ORF">ASKIR_0803</name>
    <name evidence="3" type="ORF">CP959_10000</name>
</gene>
<reference evidence="2 4" key="2">
    <citation type="submission" date="2018-08" db="EMBL/GenBank/DDBJ databases">
        <title>Complete genome of the Arcobacter skirrowii type strain LMG 6621.</title>
        <authorList>
            <person name="Miller W.G."/>
            <person name="Yee E."/>
            <person name="Bono J.L."/>
        </authorList>
    </citation>
    <scope>NUCLEOTIDE SEQUENCE [LARGE SCALE GENOMIC DNA]</scope>
    <source>
        <strain evidence="2 4">CCUG 10374</strain>
    </source>
</reference>
<accession>A0AAD0SL66</accession>
<dbReference type="Gene3D" id="3.10.450.40">
    <property type="match status" value="1"/>
</dbReference>
<organism evidence="2 4">
    <name type="scientific">Aliarcobacter skirrowii CCUG 10374</name>
    <dbReference type="NCBI Taxonomy" id="1032239"/>
    <lineage>
        <taxon>Bacteria</taxon>
        <taxon>Pseudomonadati</taxon>
        <taxon>Campylobacterota</taxon>
        <taxon>Epsilonproteobacteria</taxon>
        <taxon>Campylobacterales</taxon>
        <taxon>Arcobacteraceae</taxon>
        <taxon>Aliarcobacter</taxon>
    </lineage>
</organism>
<name>A0AAD0SL66_9BACT</name>
<dbReference type="SUPFAM" id="SSF160719">
    <property type="entry name" value="gpW/gp25-like"/>
    <property type="match status" value="1"/>
</dbReference>
<dbReference type="Proteomes" id="UP000262029">
    <property type="component" value="Chromosome"/>
</dbReference>
<sequence>MYRGSLFERLSPNEYENIKGQDAIYKSIANNLSKIFSTNAGSAQILKDYGKPDLNNINLSMNDSIEKLEQECEICINKYEPRLLRARVRVNIESLQANKMEIIIEGVLKKSGQNVENIIFKANLLGSGITTMHKEM</sequence>
<dbReference type="InterPro" id="IPR007048">
    <property type="entry name" value="IraD/Gp25-like"/>
</dbReference>
<evidence type="ECO:0000313" key="2">
    <source>
        <dbReference type="EMBL" id="AXX84624.1"/>
    </source>
</evidence>
<dbReference type="NCBIfam" id="TIGR03357">
    <property type="entry name" value="VI_zyme"/>
    <property type="match status" value="1"/>
</dbReference>
<dbReference type="EMBL" id="CP032099">
    <property type="protein sequence ID" value="AXX84624.1"/>
    <property type="molecule type" value="Genomic_DNA"/>
</dbReference>
<evidence type="ECO:0000259" key="1">
    <source>
        <dbReference type="Pfam" id="PF04965"/>
    </source>
</evidence>
<evidence type="ECO:0000313" key="4">
    <source>
        <dbReference type="Proteomes" id="UP000262029"/>
    </source>
</evidence>
<evidence type="ECO:0000313" key="3">
    <source>
        <dbReference type="EMBL" id="RXI24686.1"/>
    </source>
</evidence>
<dbReference type="Proteomes" id="UP000290580">
    <property type="component" value="Unassembled WGS sequence"/>
</dbReference>
<dbReference type="RefSeq" id="WP_115588537.1">
    <property type="nucleotide sequence ID" value="NZ_CP032099.1"/>
</dbReference>
<dbReference type="Pfam" id="PF04965">
    <property type="entry name" value="GPW_gp25"/>
    <property type="match status" value="1"/>
</dbReference>
<dbReference type="InterPro" id="IPR017737">
    <property type="entry name" value="TssE1-like"/>
</dbReference>
<proteinExistence type="predicted"/>